<dbReference type="PANTHER" id="PTHR43717">
    <property type="entry name" value="ANAEROBIC NITRIC OXIDE REDUCTASE FLAVORUBREDOXIN"/>
    <property type="match status" value="1"/>
</dbReference>
<dbReference type="Pfam" id="PF19583">
    <property type="entry name" value="ODP"/>
    <property type="match status" value="1"/>
</dbReference>
<accession>A0A657LPH8</accession>
<evidence type="ECO:0000259" key="1">
    <source>
        <dbReference type="Pfam" id="PF19583"/>
    </source>
</evidence>
<gene>
    <name evidence="2" type="ORF">AX760_21750</name>
</gene>
<comment type="caution">
    <text evidence="2">The sequence shown here is derived from an EMBL/GenBank/DDBJ whole genome shotgun (WGS) entry which is preliminary data.</text>
</comment>
<evidence type="ECO:0000313" key="3">
    <source>
        <dbReference type="Proteomes" id="UP000182661"/>
    </source>
</evidence>
<name>A0A657LPH8_9HYPH</name>
<dbReference type="PANTHER" id="PTHR43717:SF1">
    <property type="entry name" value="ANAEROBIC NITRIC OXIDE REDUCTASE FLAVORUBREDOXIN"/>
    <property type="match status" value="1"/>
</dbReference>
<dbReference type="AlphaFoldDB" id="A0A657LPH8"/>
<feature type="domain" description="ODP" evidence="1">
    <location>
        <begin position="3"/>
        <end position="193"/>
    </location>
</feature>
<dbReference type="SUPFAM" id="SSF56281">
    <property type="entry name" value="Metallo-hydrolase/oxidoreductase"/>
    <property type="match status" value="1"/>
</dbReference>
<dbReference type="Gene3D" id="3.60.15.10">
    <property type="entry name" value="Ribonuclease Z/Hydroxyacylglutathione hydrolase-like"/>
    <property type="match status" value="1"/>
</dbReference>
<dbReference type="InterPro" id="IPR045761">
    <property type="entry name" value="ODP_dom"/>
</dbReference>
<dbReference type="InterPro" id="IPR036866">
    <property type="entry name" value="RibonucZ/Hydroxyglut_hydro"/>
</dbReference>
<sequence length="244" mass="27283">MVLLGKEPMILDTLAIVHRDYFLEEVFNIVEPEDVRWLFLSHEDRDHSGSIMEVLARCPKAKLVTNFLGLGKLHEEFDFDPRRIHILNDGGTLDIGDRTVAAIRPPLYDSSATTGIWDPKSEIYYGADCFGVVTSGEAPHYIDEMKESDYEDGFFFMNRANHIWFEHVKPEALAEGAERIKSLGARMIVSGHGPVERRNVGKMCDMIKRIGDMPAIQLPDNDAYVAMLDAADGEAGKTSSPLVA</sequence>
<reference evidence="2 3" key="1">
    <citation type="submission" date="2016-02" db="EMBL/GenBank/DDBJ databases">
        <title>Genome sequencing of a beta-galactosidase producing bacteria Rhizobium sp. 59.</title>
        <authorList>
            <person name="Wang D."/>
            <person name="Kot W."/>
            <person name="Qin Y."/>
            <person name="Hansen L."/>
            <person name="Naqvi K."/>
            <person name="Rensing C."/>
        </authorList>
    </citation>
    <scope>NUCLEOTIDE SEQUENCE [LARGE SCALE GENOMIC DNA]</scope>
    <source>
        <strain evidence="2 3">59</strain>
    </source>
</reference>
<keyword evidence="3" id="KW-1185">Reference proteome</keyword>
<evidence type="ECO:0000313" key="2">
    <source>
        <dbReference type="EMBL" id="OJF92952.1"/>
    </source>
</evidence>
<dbReference type="EMBL" id="LSRP01000109">
    <property type="protein sequence ID" value="OJF92952.1"/>
    <property type="molecule type" value="Genomic_DNA"/>
</dbReference>
<dbReference type="Proteomes" id="UP000182661">
    <property type="component" value="Unassembled WGS sequence"/>
</dbReference>
<protein>
    <recommendedName>
        <fullName evidence="1">ODP domain-containing protein</fullName>
    </recommendedName>
</protein>
<organism evidence="2 3">
    <name type="scientific">Pararhizobium antarcticum</name>
    <dbReference type="NCBI Taxonomy" id="1798805"/>
    <lineage>
        <taxon>Bacteria</taxon>
        <taxon>Pseudomonadati</taxon>
        <taxon>Pseudomonadota</taxon>
        <taxon>Alphaproteobacteria</taxon>
        <taxon>Hyphomicrobiales</taxon>
        <taxon>Rhizobiaceae</taxon>
        <taxon>Rhizobium/Agrobacterium group</taxon>
        <taxon>Pararhizobium</taxon>
    </lineage>
</organism>
<proteinExistence type="predicted"/>